<dbReference type="InterPro" id="IPR002698">
    <property type="entry name" value="FTHF_cligase"/>
</dbReference>
<keyword evidence="6" id="KW-0436">Ligase</keyword>
<dbReference type="Pfam" id="PF01812">
    <property type="entry name" value="5-FTHF_cyc-lig"/>
    <property type="match status" value="1"/>
</dbReference>
<evidence type="ECO:0000313" key="6">
    <source>
        <dbReference type="EMBL" id="PIP19111.1"/>
    </source>
</evidence>
<dbReference type="NCBIfam" id="TIGR02727">
    <property type="entry name" value="MTHFS_bact"/>
    <property type="match status" value="1"/>
</dbReference>
<accession>A0A2G9YKR0</accession>
<organism evidence="6 7">
    <name type="scientific">Candidatus Sherwoodlollariibacterium unditelluris</name>
    <dbReference type="NCBI Taxonomy" id="1974757"/>
    <lineage>
        <taxon>Bacteria</taxon>
        <taxon>Pseudomonadati</taxon>
        <taxon>Candidatus Omnitrophota</taxon>
        <taxon>Candidatus Sherwoodlollariibacterium</taxon>
    </lineage>
</organism>
<comment type="similarity">
    <text evidence="1 5">Belongs to the 5-formyltetrahydrofolate cyclo-ligase family.</text>
</comment>
<keyword evidence="5" id="KW-0479">Metal-binding</keyword>
<evidence type="ECO:0000313" key="7">
    <source>
        <dbReference type="Proteomes" id="UP000231292"/>
    </source>
</evidence>
<dbReference type="Proteomes" id="UP000231292">
    <property type="component" value="Unassembled WGS sequence"/>
</dbReference>
<feature type="binding site" evidence="4">
    <location>
        <position position="72"/>
    </location>
    <ligand>
        <name>substrate</name>
    </ligand>
</feature>
<dbReference type="EC" id="6.3.3.2" evidence="5"/>
<dbReference type="InterPro" id="IPR024185">
    <property type="entry name" value="FTHF_cligase-like_sf"/>
</dbReference>
<dbReference type="PANTHER" id="PTHR23407:SF1">
    <property type="entry name" value="5-FORMYLTETRAHYDROFOLATE CYCLO-LIGASE"/>
    <property type="match status" value="1"/>
</dbReference>
<comment type="caution">
    <text evidence="6">The sequence shown here is derived from an EMBL/GenBank/DDBJ whole genome shotgun (WGS) entry which is preliminary data.</text>
</comment>
<dbReference type="GO" id="GO:0046872">
    <property type="term" value="F:metal ion binding"/>
    <property type="evidence" value="ECO:0007669"/>
    <property type="project" value="UniProtKB-KW"/>
</dbReference>
<feature type="binding site" evidence="4">
    <location>
        <begin position="149"/>
        <end position="157"/>
    </location>
    <ligand>
        <name>ATP</name>
        <dbReference type="ChEBI" id="CHEBI:30616"/>
    </ligand>
</feature>
<dbReference type="GO" id="GO:0030272">
    <property type="term" value="F:5-formyltetrahydrofolate cyclo-ligase activity"/>
    <property type="evidence" value="ECO:0007669"/>
    <property type="project" value="UniProtKB-EC"/>
</dbReference>
<dbReference type="SUPFAM" id="SSF100950">
    <property type="entry name" value="NagB/RpiA/CoA transferase-like"/>
    <property type="match status" value="1"/>
</dbReference>
<dbReference type="GO" id="GO:0009396">
    <property type="term" value="P:folic acid-containing compound biosynthetic process"/>
    <property type="evidence" value="ECO:0007669"/>
    <property type="project" value="TreeGrafter"/>
</dbReference>
<evidence type="ECO:0000256" key="2">
    <source>
        <dbReference type="ARBA" id="ARBA00022741"/>
    </source>
</evidence>
<reference evidence="6 7" key="1">
    <citation type="submission" date="2017-09" db="EMBL/GenBank/DDBJ databases">
        <title>Depth-based differentiation of microbial function through sediment-hosted aquifers and enrichment of novel symbionts in the deep terrestrial subsurface.</title>
        <authorList>
            <person name="Probst A.J."/>
            <person name="Ladd B."/>
            <person name="Jarett J.K."/>
            <person name="Geller-Mcgrath D.E."/>
            <person name="Sieber C.M."/>
            <person name="Emerson J.B."/>
            <person name="Anantharaman K."/>
            <person name="Thomas B.C."/>
            <person name="Malmstrom R."/>
            <person name="Stieglmeier M."/>
            <person name="Klingl A."/>
            <person name="Woyke T."/>
            <person name="Ryan C.M."/>
            <person name="Banfield J.F."/>
        </authorList>
    </citation>
    <scope>NUCLEOTIDE SEQUENCE [LARGE SCALE GENOMIC DNA]</scope>
    <source>
        <strain evidence="6">CG23_combo_of_CG06-09_8_20_14_all_41_10</strain>
    </source>
</reference>
<evidence type="ECO:0000256" key="3">
    <source>
        <dbReference type="ARBA" id="ARBA00022840"/>
    </source>
</evidence>
<protein>
    <recommendedName>
        <fullName evidence="5">5-formyltetrahydrofolate cyclo-ligase</fullName>
        <ecNumber evidence="5">6.3.3.2</ecNumber>
    </recommendedName>
</protein>
<comment type="cofactor">
    <cofactor evidence="5">
        <name>Mg(2+)</name>
        <dbReference type="ChEBI" id="CHEBI:18420"/>
    </cofactor>
</comment>
<evidence type="ECO:0000256" key="4">
    <source>
        <dbReference type="PIRSR" id="PIRSR006806-1"/>
    </source>
</evidence>
<evidence type="ECO:0000256" key="1">
    <source>
        <dbReference type="ARBA" id="ARBA00010638"/>
    </source>
</evidence>
<sequence length="198" mass="22204">MKARSVCKMKSAVSAVEPLTKQEIRSKILIKLKKQKEEDRRIKSCLIKRKLFKQAVFKKAKRVMFYIALKGEVETKEMIEAAQRLGKIIAVPVCVRNKASLRPALLDSLAHLKRGPYGVSEPVISRFIALKDLDLVITPGVAFDKKGNRLGRGKGYYDRFLSNIPKDTPSIGLAYSLQILLAVPVTTHDVNVKKVLFA</sequence>
<feature type="binding site" evidence="4">
    <location>
        <position position="67"/>
    </location>
    <ligand>
        <name>substrate</name>
    </ligand>
</feature>
<comment type="catalytic activity">
    <reaction evidence="5">
        <text>(6S)-5-formyl-5,6,7,8-tetrahydrofolate + ATP = (6R)-5,10-methenyltetrahydrofolate + ADP + phosphate</text>
        <dbReference type="Rhea" id="RHEA:10488"/>
        <dbReference type="ChEBI" id="CHEBI:30616"/>
        <dbReference type="ChEBI" id="CHEBI:43474"/>
        <dbReference type="ChEBI" id="CHEBI:57455"/>
        <dbReference type="ChEBI" id="CHEBI:57457"/>
        <dbReference type="ChEBI" id="CHEBI:456216"/>
        <dbReference type="EC" id="6.3.3.2"/>
    </reaction>
</comment>
<feature type="binding site" evidence="4">
    <location>
        <begin position="21"/>
        <end position="25"/>
    </location>
    <ligand>
        <name>ATP</name>
        <dbReference type="ChEBI" id="CHEBI:30616"/>
    </ligand>
</feature>
<gene>
    <name evidence="6" type="ORF">COX41_04680</name>
</gene>
<dbReference type="PANTHER" id="PTHR23407">
    <property type="entry name" value="ATPASE INHIBITOR/5-FORMYLTETRAHYDROFOLATE CYCLO-LIGASE"/>
    <property type="match status" value="1"/>
</dbReference>
<dbReference type="GO" id="GO:0005524">
    <property type="term" value="F:ATP binding"/>
    <property type="evidence" value="ECO:0007669"/>
    <property type="project" value="UniProtKB-KW"/>
</dbReference>
<keyword evidence="5" id="KW-0460">Magnesium</keyword>
<dbReference type="PIRSF" id="PIRSF006806">
    <property type="entry name" value="FTHF_cligase"/>
    <property type="match status" value="1"/>
</dbReference>
<dbReference type="Gene3D" id="3.40.50.10420">
    <property type="entry name" value="NagB/RpiA/CoA transferase-like"/>
    <property type="match status" value="1"/>
</dbReference>
<dbReference type="AlphaFoldDB" id="A0A2G9YKR0"/>
<evidence type="ECO:0000256" key="5">
    <source>
        <dbReference type="RuleBase" id="RU361279"/>
    </source>
</evidence>
<dbReference type="InterPro" id="IPR037171">
    <property type="entry name" value="NagB/RpiA_transferase-like"/>
</dbReference>
<dbReference type="GO" id="GO:0035999">
    <property type="term" value="P:tetrahydrofolate interconversion"/>
    <property type="evidence" value="ECO:0007669"/>
    <property type="project" value="TreeGrafter"/>
</dbReference>
<keyword evidence="2 4" id="KW-0547">Nucleotide-binding</keyword>
<dbReference type="EMBL" id="PCRK01000114">
    <property type="protein sequence ID" value="PIP19111.1"/>
    <property type="molecule type" value="Genomic_DNA"/>
</dbReference>
<keyword evidence="3 4" id="KW-0067">ATP-binding</keyword>
<name>A0A2G9YKR0_9BACT</name>
<proteinExistence type="inferred from homology"/>